<dbReference type="Proteomes" id="UP000240530">
    <property type="component" value="Unassembled WGS sequence"/>
</dbReference>
<reference evidence="1 2" key="1">
    <citation type="submission" date="2018-03" db="EMBL/GenBank/DDBJ databases">
        <title>Whole genome sequencing of Histamine producing bacteria.</title>
        <authorList>
            <person name="Butler K."/>
        </authorList>
    </citation>
    <scope>NUCLEOTIDE SEQUENCE [LARGE SCALE GENOMIC DNA]</scope>
    <source>
        <strain evidence="1 2">Res.4.1</strain>
    </source>
</reference>
<evidence type="ECO:0000313" key="1">
    <source>
        <dbReference type="EMBL" id="PSV10563.1"/>
    </source>
</evidence>
<sequence length="89" mass="9897">MILDYEQKLLGYLDSLIDSADDDALFAAGYLSGHITLSISYCEEHNLTTVDAVDEQVYSSLIEAQKELTPRDCELVLELWNSAKQAVLA</sequence>
<name>A0A2T3KUQ0_PHOLD</name>
<comment type="caution">
    <text evidence="1">The sequence shown here is derived from an EMBL/GenBank/DDBJ whole genome shotgun (WGS) entry which is preliminary data.</text>
</comment>
<dbReference type="Pfam" id="PF08891">
    <property type="entry name" value="YfcL"/>
    <property type="match status" value="1"/>
</dbReference>
<dbReference type="EMBL" id="PYNS01000011">
    <property type="protein sequence ID" value="PSV10563.1"/>
    <property type="molecule type" value="Genomic_DNA"/>
</dbReference>
<organism evidence="1 2">
    <name type="scientific">Photobacterium leiognathi subsp. mandapamensis</name>
    <name type="common">Photobacterium mandapamensis</name>
    <dbReference type="NCBI Taxonomy" id="48408"/>
    <lineage>
        <taxon>Bacteria</taxon>
        <taxon>Pseudomonadati</taxon>
        <taxon>Pseudomonadota</taxon>
        <taxon>Gammaproteobacteria</taxon>
        <taxon>Vibrionales</taxon>
        <taxon>Vibrionaceae</taxon>
        <taxon>Photobacterium</taxon>
    </lineage>
</organism>
<dbReference type="RefSeq" id="WP_107185096.1">
    <property type="nucleotide sequence ID" value="NZ_JAWQGC010000003.1"/>
</dbReference>
<evidence type="ECO:0008006" key="3">
    <source>
        <dbReference type="Google" id="ProtNLM"/>
    </source>
</evidence>
<protein>
    <recommendedName>
        <fullName evidence="3">YfcL family protein</fullName>
    </recommendedName>
</protein>
<dbReference type="InterPro" id="IPR014987">
    <property type="entry name" value="UPF_YfcL"/>
</dbReference>
<accession>A0A2T3KUQ0</accession>
<dbReference type="AlphaFoldDB" id="A0A2T3KUQ0"/>
<proteinExistence type="predicted"/>
<evidence type="ECO:0000313" key="2">
    <source>
        <dbReference type="Proteomes" id="UP000240530"/>
    </source>
</evidence>
<gene>
    <name evidence="1" type="ORF">C0W93_11155</name>
</gene>